<gene>
    <name evidence="3" type="ORF">VA603_01175</name>
</gene>
<dbReference type="Gene3D" id="3.90.190.10">
    <property type="entry name" value="Protein tyrosine phosphatase superfamily"/>
    <property type="match status" value="1"/>
</dbReference>
<proteinExistence type="predicted"/>
<evidence type="ECO:0000313" key="4">
    <source>
        <dbReference type="Proteomes" id="UP001301653"/>
    </source>
</evidence>
<comment type="caution">
    <text evidence="3">The sequence shown here is derived from an EMBL/GenBank/DDBJ whole genome shotgun (WGS) entry which is preliminary data.</text>
</comment>
<feature type="domain" description="DSP-PTPase phosphatase fused to NAD+ Kinase" evidence="2">
    <location>
        <begin position="30"/>
        <end position="127"/>
    </location>
</feature>
<dbReference type="Pfam" id="PF22741">
    <property type="entry name" value="PTP-NADK"/>
    <property type="match status" value="1"/>
</dbReference>
<dbReference type="SUPFAM" id="SSF52799">
    <property type="entry name" value="(Phosphotyrosine protein) phosphatases II"/>
    <property type="match status" value="1"/>
</dbReference>
<feature type="signal peptide" evidence="1">
    <location>
        <begin position="1"/>
        <end position="20"/>
    </location>
</feature>
<evidence type="ECO:0000313" key="3">
    <source>
        <dbReference type="EMBL" id="MEA5666151.1"/>
    </source>
</evidence>
<name>A0ABU5UYM8_9GAMM</name>
<sequence>MTGFRSLLLLAVLASANAMATDAPLRQPRPQLLTAGQPSAQQLRDAARSGVTTVIDLRRPEEDRGYDEGAQAEQLGLRYVRLPIAGAADLTTANARTLQRLLTQDDGTTLLHCASGNRAGALLALLNARLEGAPTDDALQLGRAAGMTSLEASARSAIEATVP</sequence>
<dbReference type="InterPro" id="IPR029021">
    <property type="entry name" value="Prot-tyrosine_phosphatase-like"/>
</dbReference>
<reference evidence="3 4" key="1">
    <citation type="submission" date="2023-12" db="EMBL/GenBank/DDBJ databases">
        <title>Stenotrophomonas guangdongensis sp. nov., isolated from wilted pepper plants (Capsicum annuum).</title>
        <authorList>
            <person name="Qiu M."/>
            <person name="Li Y."/>
            <person name="Liu Q."/>
            <person name="Zhang X."/>
            <person name="Huang Y."/>
            <person name="Guo R."/>
            <person name="Hu M."/>
            <person name="Zhou J."/>
            <person name="Zhou X."/>
        </authorList>
    </citation>
    <scope>NUCLEOTIDE SEQUENCE [LARGE SCALE GENOMIC DNA]</scope>
    <source>
        <strain evidence="3 4">MH1</strain>
    </source>
</reference>
<keyword evidence="4" id="KW-1185">Reference proteome</keyword>
<protein>
    <submittedName>
        <fullName evidence="3">Sulfur transferase domain-containing protein</fullName>
    </submittedName>
</protein>
<dbReference type="RefSeq" id="WP_323437694.1">
    <property type="nucleotide sequence ID" value="NZ_JAYFUH010000039.1"/>
</dbReference>
<keyword evidence="3" id="KW-0808">Transferase</keyword>
<evidence type="ECO:0000259" key="2">
    <source>
        <dbReference type="Pfam" id="PF22741"/>
    </source>
</evidence>
<dbReference type="Proteomes" id="UP001301653">
    <property type="component" value="Unassembled WGS sequence"/>
</dbReference>
<dbReference type="GO" id="GO:0016740">
    <property type="term" value="F:transferase activity"/>
    <property type="evidence" value="ECO:0007669"/>
    <property type="project" value="UniProtKB-KW"/>
</dbReference>
<dbReference type="InterPro" id="IPR055214">
    <property type="entry name" value="PTP-NADK"/>
</dbReference>
<accession>A0ABU5UYM8</accession>
<dbReference type="EMBL" id="JAYFUH010000039">
    <property type="protein sequence ID" value="MEA5666151.1"/>
    <property type="molecule type" value="Genomic_DNA"/>
</dbReference>
<organism evidence="3 4">
    <name type="scientific">Stenotrophomonas capsici</name>
    <dbReference type="NCBI Taxonomy" id="3110230"/>
    <lineage>
        <taxon>Bacteria</taxon>
        <taxon>Pseudomonadati</taxon>
        <taxon>Pseudomonadota</taxon>
        <taxon>Gammaproteobacteria</taxon>
        <taxon>Lysobacterales</taxon>
        <taxon>Lysobacteraceae</taxon>
        <taxon>Stenotrophomonas</taxon>
    </lineage>
</organism>
<feature type="chain" id="PRO_5046394005" evidence="1">
    <location>
        <begin position="21"/>
        <end position="163"/>
    </location>
</feature>
<evidence type="ECO:0000256" key="1">
    <source>
        <dbReference type="SAM" id="SignalP"/>
    </source>
</evidence>
<keyword evidence="1" id="KW-0732">Signal</keyword>